<comment type="subunit">
    <text evidence="1">G proteins are composed of 3 units; alpha, beta and gamma. The alpha chain contains the guanine nucleotide binding site.</text>
</comment>
<dbReference type="GO" id="GO:0001664">
    <property type="term" value="F:G protein-coupled receptor binding"/>
    <property type="evidence" value="ECO:0007669"/>
    <property type="project" value="TreeGrafter"/>
</dbReference>
<protein>
    <submittedName>
        <fullName evidence="7">Guanine nucleotide binding protein (G protein), alpha 15 (Gq class)</fullName>
    </submittedName>
</protein>
<dbReference type="GO" id="GO:0046872">
    <property type="term" value="F:metal ion binding"/>
    <property type="evidence" value="ECO:0007669"/>
    <property type="project" value="UniProtKB-KW"/>
</dbReference>
<dbReference type="GO" id="GO:0003924">
    <property type="term" value="F:GTPase activity"/>
    <property type="evidence" value="ECO:0007669"/>
    <property type="project" value="InterPro"/>
</dbReference>
<organism evidence="7">
    <name type="scientific">Echinostoma caproni</name>
    <dbReference type="NCBI Taxonomy" id="27848"/>
    <lineage>
        <taxon>Eukaryota</taxon>
        <taxon>Metazoa</taxon>
        <taxon>Spiralia</taxon>
        <taxon>Lophotrochozoa</taxon>
        <taxon>Platyhelminthes</taxon>
        <taxon>Trematoda</taxon>
        <taxon>Digenea</taxon>
        <taxon>Plagiorchiida</taxon>
        <taxon>Echinostomata</taxon>
        <taxon>Echinostomatoidea</taxon>
        <taxon>Echinostomatidae</taxon>
        <taxon>Echinostoma</taxon>
    </lineage>
</organism>
<dbReference type="Gene3D" id="1.10.400.10">
    <property type="entry name" value="GI Alpha 1, domain 2-like"/>
    <property type="match status" value="1"/>
</dbReference>
<dbReference type="AlphaFoldDB" id="A0A183AWG7"/>
<sequence>LCSLLSAMSDSLRLFACCTGPNSSHTSAELLRWQRKRNREIERDLKKEKDKLRRRQMILLLGTGESGKSTFLKQMKIINGKRFSVKEMEQLKDIIYDNIYKGVLFLLQNHKELSALPAVVLEGSHLKMNGWCKGDEELNLIGILSQRFSRLGS</sequence>
<proteinExistence type="predicted"/>
<dbReference type="PANTHER" id="PTHR10218">
    <property type="entry name" value="GTP-BINDING PROTEIN ALPHA SUBUNIT"/>
    <property type="match status" value="1"/>
</dbReference>
<evidence type="ECO:0000256" key="6">
    <source>
        <dbReference type="PIRSR" id="PIRSR601019-2"/>
    </source>
</evidence>
<dbReference type="GO" id="GO:0007188">
    <property type="term" value="P:adenylate cyclase-modulating G protein-coupled receptor signaling pathway"/>
    <property type="evidence" value="ECO:0007669"/>
    <property type="project" value="TreeGrafter"/>
</dbReference>
<reference evidence="7" key="1">
    <citation type="submission" date="2016-06" db="UniProtKB">
        <authorList>
            <consortium name="WormBaseParasite"/>
        </authorList>
    </citation>
    <scope>IDENTIFICATION</scope>
</reference>
<dbReference type="InterPro" id="IPR011025">
    <property type="entry name" value="GproteinA_insert"/>
</dbReference>
<evidence type="ECO:0000313" key="7">
    <source>
        <dbReference type="WBParaSite" id="ECPE_0001133701-mRNA-1"/>
    </source>
</evidence>
<dbReference type="GO" id="GO:0005834">
    <property type="term" value="C:heterotrimeric G-protein complex"/>
    <property type="evidence" value="ECO:0007669"/>
    <property type="project" value="TreeGrafter"/>
</dbReference>
<evidence type="ECO:0000256" key="4">
    <source>
        <dbReference type="ARBA" id="ARBA00023224"/>
    </source>
</evidence>
<dbReference type="InterPro" id="IPR001019">
    <property type="entry name" value="Gprotein_alpha_su"/>
</dbReference>
<feature type="binding site" evidence="5">
    <location>
        <begin position="65"/>
        <end position="70"/>
    </location>
    <ligand>
        <name>GTP</name>
        <dbReference type="ChEBI" id="CHEBI:37565"/>
    </ligand>
</feature>
<keyword evidence="3 5" id="KW-0342">GTP-binding</keyword>
<accession>A0A183AWG7</accession>
<dbReference type="PANTHER" id="PTHR10218:SF360">
    <property type="entry name" value="GUANINE NUCLEOTIDE-BINDING PROTEIN SUBUNIT ALPHA HOMOLOG"/>
    <property type="match status" value="1"/>
</dbReference>
<evidence type="ECO:0000256" key="1">
    <source>
        <dbReference type="ARBA" id="ARBA00011356"/>
    </source>
</evidence>
<dbReference type="SUPFAM" id="SSF52540">
    <property type="entry name" value="P-loop containing nucleoside triphosphate hydrolases"/>
    <property type="match status" value="1"/>
</dbReference>
<keyword evidence="6" id="KW-0479">Metal-binding</keyword>
<name>A0A183AWG7_9TREM</name>
<dbReference type="Pfam" id="PF00503">
    <property type="entry name" value="G-alpha"/>
    <property type="match status" value="1"/>
</dbReference>
<feature type="binding site" evidence="6">
    <location>
        <position position="69"/>
    </location>
    <ligand>
        <name>Mg(2+)</name>
        <dbReference type="ChEBI" id="CHEBI:18420"/>
    </ligand>
</feature>
<dbReference type="GO" id="GO:0005525">
    <property type="term" value="F:GTP binding"/>
    <property type="evidence" value="ECO:0007669"/>
    <property type="project" value="UniProtKB-KW"/>
</dbReference>
<keyword evidence="4" id="KW-0807">Transducer</keyword>
<keyword evidence="6" id="KW-0460">Magnesium</keyword>
<evidence type="ECO:0000256" key="3">
    <source>
        <dbReference type="ARBA" id="ARBA00023134"/>
    </source>
</evidence>
<keyword evidence="2 5" id="KW-0547">Nucleotide-binding</keyword>
<dbReference type="WBParaSite" id="ECPE_0001133701-mRNA-1">
    <property type="protein sequence ID" value="ECPE_0001133701-mRNA-1"/>
    <property type="gene ID" value="ECPE_0001133701"/>
</dbReference>
<dbReference type="InterPro" id="IPR027417">
    <property type="entry name" value="P-loop_NTPase"/>
</dbReference>
<evidence type="ECO:0000256" key="2">
    <source>
        <dbReference type="ARBA" id="ARBA00022741"/>
    </source>
</evidence>
<dbReference type="GO" id="GO:0031683">
    <property type="term" value="F:G-protein beta/gamma-subunit complex binding"/>
    <property type="evidence" value="ECO:0007669"/>
    <property type="project" value="InterPro"/>
</dbReference>
<dbReference type="Gene3D" id="3.40.50.300">
    <property type="entry name" value="P-loop containing nucleotide triphosphate hydrolases"/>
    <property type="match status" value="1"/>
</dbReference>
<dbReference type="GO" id="GO:0005737">
    <property type="term" value="C:cytoplasm"/>
    <property type="evidence" value="ECO:0007669"/>
    <property type="project" value="TreeGrafter"/>
</dbReference>
<evidence type="ECO:0000256" key="5">
    <source>
        <dbReference type="PIRSR" id="PIRSR601019-1"/>
    </source>
</evidence>